<dbReference type="InterPro" id="IPR027417">
    <property type="entry name" value="P-loop_NTPase"/>
</dbReference>
<dbReference type="PANTHER" id="PTHR32309:SF31">
    <property type="entry name" value="CAPSULAR EXOPOLYSACCHARIDE FAMILY"/>
    <property type="match status" value="1"/>
</dbReference>
<feature type="compositionally biased region" description="Basic and acidic residues" evidence="3">
    <location>
        <begin position="524"/>
        <end position="548"/>
    </location>
</feature>
<feature type="region of interest" description="Disordered" evidence="3">
    <location>
        <begin position="423"/>
        <end position="442"/>
    </location>
</feature>
<keyword evidence="1" id="KW-0547">Nucleotide-binding</keyword>
<dbReference type="RefSeq" id="WP_253242606.1">
    <property type="nucleotide sequence ID" value="NZ_JAMYJR010000048.1"/>
</dbReference>
<evidence type="ECO:0000256" key="1">
    <source>
        <dbReference type="ARBA" id="ARBA00022741"/>
    </source>
</evidence>
<keyword evidence="4" id="KW-0808">Transferase</keyword>
<protein>
    <submittedName>
        <fullName evidence="4">Protein kinase</fullName>
    </submittedName>
</protein>
<keyword evidence="2" id="KW-0067">ATP-binding</keyword>
<dbReference type="InterPro" id="IPR005702">
    <property type="entry name" value="Wzc-like_C"/>
</dbReference>
<reference evidence="4 5" key="1">
    <citation type="submission" date="2022-06" db="EMBL/GenBank/DDBJ databases">
        <title>New Species of the Genus Actinoplanes, ActinopZanes ferrugineus.</title>
        <authorList>
            <person name="Ding P."/>
        </authorList>
    </citation>
    <scope>NUCLEOTIDE SEQUENCE [LARGE SCALE GENOMIC DNA]</scope>
    <source>
        <strain evidence="4 5">TRM88003</strain>
    </source>
</reference>
<dbReference type="SUPFAM" id="SSF52540">
    <property type="entry name" value="P-loop containing nucleoside triphosphate hydrolases"/>
    <property type="match status" value="1"/>
</dbReference>
<comment type="caution">
    <text evidence="4">The sequence shown here is derived from an EMBL/GenBank/DDBJ whole genome shotgun (WGS) entry which is preliminary data.</text>
</comment>
<organism evidence="4 5">
    <name type="scientific">Paractinoplanes aksuensis</name>
    <dbReference type="NCBI Taxonomy" id="2939490"/>
    <lineage>
        <taxon>Bacteria</taxon>
        <taxon>Bacillati</taxon>
        <taxon>Actinomycetota</taxon>
        <taxon>Actinomycetes</taxon>
        <taxon>Micromonosporales</taxon>
        <taxon>Micromonosporaceae</taxon>
        <taxon>Paractinoplanes</taxon>
    </lineage>
</organism>
<gene>
    <name evidence="4" type="ORF">M1L60_38980</name>
</gene>
<proteinExistence type="predicted"/>
<name>A0ABT1E390_9ACTN</name>
<dbReference type="GO" id="GO:0016301">
    <property type="term" value="F:kinase activity"/>
    <property type="evidence" value="ECO:0007669"/>
    <property type="project" value="UniProtKB-KW"/>
</dbReference>
<dbReference type="EMBL" id="JAMYJR010000048">
    <property type="protein sequence ID" value="MCO8276580.1"/>
    <property type="molecule type" value="Genomic_DNA"/>
</dbReference>
<accession>A0ABT1E390</accession>
<dbReference type="PANTHER" id="PTHR32309">
    <property type="entry name" value="TYROSINE-PROTEIN KINASE"/>
    <property type="match status" value="1"/>
</dbReference>
<feature type="region of interest" description="Disordered" evidence="3">
    <location>
        <begin position="451"/>
        <end position="548"/>
    </location>
</feature>
<evidence type="ECO:0000313" key="4">
    <source>
        <dbReference type="EMBL" id="MCO8276580.1"/>
    </source>
</evidence>
<evidence type="ECO:0000256" key="3">
    <source>
        <dbReference type="SAM" id="MobiDB-lite"/>
    </source>
</evidence>
<sequence length="548" mass="57615">MELREYVRAARRRWLWLLVPVLLVAGAAAGLSLTREPAYRSSMILFVTTGSGDPDAKASRLNSYIALLTGPRVAQNVAAKLGEPAAADQVRESLSAEVQAGTDLLVVTAKDPSSERSRAMVTNATSALVALAKKLDPPAAAGDGPPPQITVAQEAVTVQEPGTLVRDVGFSSVLGLLLGAVAVAVREATRKTVGEEDDLRRLGIGTVGVISLNGRWARSGQADSALAEAFRRVRSLLPEIPRTGNARGTALMLTAANPKEGTTAVACGLAIAIAETGARVLLVDANLRSPGVGRYLAMDGGPGLADVLTGQARVSDVLRDPLDGRLTVLPPGEKRFDPGQVLASPTLAATMSELTARFDVVLVDAPPLHGVADAAVLGKVTDGALLVVRANRTRTADVQRSTDLLERIGTRLVAAVLNALPRRLPDEPAPPQPPRPAPLDNDSLVTTLLGRREEPDEAPSPPANPVSGRAMVKHRKPVADDFKPRPADDSTTTQRIAFVPADGVTTQRIKPVNGSDVLQGEARVTAKPDKPAKDEDATEKLDKQDEDE</sequence>
<evidence type="ECO:0000313" key="5">
    <source>
        <dbReference type="Proteomes" id="UP001523369"/>
    </source>
</evidence>
<keyword evidence="4" id="KW-0418">Kinase</keyword>
<feature type="compositionally biased region" description="Pro residues" evidence="3">
    <location>
        <begin position="427"/>
        <end position="437"/>
    </location>
</feature>
<feature type="compositionally biased region" description="Basic and acidic residues" evidence="3">
    <location>
        <begin position="477"/>
        <end position="488"/>
    </location>
</feature>
<evidence type="ECO:0000256" key="2">
    <source>
        <dbReference type="ARBA" id="ARBA00022840"/>
    </source>
</evidence>
<dbReference type="CDD" id="cd05387">
    <property type="entry name" value="BY-kinase"/>
    <property type="match status" value="1"/>
</dbReference>
<keyword evidence="5" id="KW-1185">Reference proteome</keyword>
<dbReference type="InterPro" id="IPR050445">
    <property type="entry name" value="Bact_polysacc_biosynth/exp"/>
</dbReference>
<dbReference type="Gene3D" id="3.40.50.300">
    <property type="entry name" value="P-loop containing nucleotide triphosphate hydrolases"/>
    <property type="match status" value="1"/>
</dbReference>
<dbReference type="Proteomes" id="UP001523369">
    <property type="component" value="Unassembled WGS sequence"/>
</dbReference>